<evidence type="ECO:0000313" key="2">
    <source>
        <dbReference type="Proteomes" id="UP001164250"/>
    </source>
</evidence>
<gene>
    <name evidence="1" type="ORF">Patl1_03850</name>
</gene>
<proteinExistence type="predicted"/>
<dbReference type="Proteomes" id="UP001164250">
    <property type="component" value="Chromosome 3"/>
</dbReference>
<keyword evidence="2" id="KW-1185">Reference proteome</keyword>
<accession>A0ACC1BSG1</accession>
<sequence length="448" mass="49137">MATTILFLASLSPIMNLPLLSNAISHYNGPCKTLDDCDGQLICINGKCNNDPNVGTHICANPGPTPSGQCQSSVSGGVLRLSAICGGSLVVVDLFWGGLGFQYFWVLIVEVFGREFQFRLFVMGKELWGHIDGSDKAPTDVSKLAQWQTKDARVMTWILGSVDPIIVLNLRPYKTAKSMWEYLKKVYNQDNIARRSQLEYEISSYTQGDLSIQDYFSRFNNIWGEFTNIIYAKLRPEFEVIRSNLMNRNPVPSLDICFGELLREEQRLTTQATYQHDKMISNAVAYAAQGKGKGRDMQNANAYQAPVDSAPSATPSASSILTPKKVQQMIISAFSALGLQGKGSLSPSWIIDSGASNHMTSSSDILGNVRTYTGSTHIQIANGCQLPIHAIGDVDSIIRDVFVSPQLSTSLISVGQLVDNNCDVRFSRDGYLVQDQVSGKILAKGPKV</sequence>
<evidence type="ECO:0000313" key="1">
    <source>
        <dbReference type="EMBL" id="KAJ0101990.1"/>
    </source>
</evidence>
<organism evidence="1 2">
    <name type="scientific">Pistacia atlantica</name>
    <dbReference type="NCBI Taxonomy" id="434234"/>
    <lineage>
        <taxon>Eukaryota</taxon>
        <taxon>Viridiplantae</taxon>
        <taxon>Streptophyta</taxon>
        <taxon>Embryophyta</taxon>
        <taxon>Tracheophyta</taxon>
        <taxon>Spermatophyta</taxon>
        <taxon>Magnoliopsida</taxon>
        <taxon>eudicotyledons</taxon>
        <taxon>Gunneridae</taxon>
        <taxon>Pentapetalae</taxon>
        <taxon>rosids</taxon>
        <taxon>malvids</taxon>
        <taxon>Sapindales</taxon>
        <taxon>Anacardiaceae</taxon>
        <taxon>Pistacia</taxon>
    </lineage>
</organism>
<dbReference type="EMBL" id="CM047899">
    <property type="protein sequence ID" value="KAJ0101990.1"/>
    <property type="molecule type" value="Genomic_DNA"/>
</dbReference>
<comment type="caution">
    <text evidence="1">The sequence shown here is derived from an EMBL/GenBank/DDBJ whole genome shotgun (WGS) entry which is preliminary data.</text>
</comment>
<protein>
    <submittedName>
        <fullName evidence="1">Uncharacterized protein</fullName>
    </submittedName>
</protein>
<name>A0ACC1BSG1_9ROSI</name>
<reference evidence="2" key="1">
    <citation type="journal article" date="2023" name="G3 (Bethesda)">
        <title>Genome assembly and association tests identify interacting loci associated with vigor, precocity, and sex in interspecific pistachio rootstocks.</title>
        <authorList>
            <person name="Palmer W."/>
            <person name="Jacygrad E."/>
            <person name="Sagayaradj S."/>
            <person name="Cavanaugh K."/>
            <person name="Han R."/>
            <person name="Bertier L."/>
            <person name="Beede B."/>
            <person name="Kafkas S."/>
            <person name="Golino D."/>
            <person name="Preece J."/>
            <person name="Michelmore R."/>
        </authorList>
    </citation>
    <scope>NUCLEOTIDE SEQUENCE [LARGE SCALE GENOMIC DNA]</scope>
</reference>